<proteinExistence type="predicted"/>
<name>A0A5C4T4I7_9BACL</name>
<evidence type="ECO:0000313" key="2">
    <source>
        <dbReference type="Proteomes" id="UP000307943"/>
    </source>
</evidence>
<organism evidence="1 2">
    <name type="scientific">Paenibacillus hemerocallicola</name>
    <dbReference type="NCBI Taxonomy" id="1172614"/>
    <lineage>
        <taxon>Bacteria</taxon>
        <taxon>Bacillati</taxon>
        <taxon>Bacillota</taxon>
        <taxon>Bacilli</taxon>
        <taxon>Bacillales</taxon>
        <taxon>Paenibacillaceae</taxon>
        <taxon>Paenibacillus</taxon>
    </lineage>
</organism>
<dbReference type="EMBL" id="VDCQ01000040">
    <property type="protein sequence ID" value="TNJ63620.1"/>
    <property type="molecule type" value="Genomic_DNA"/>
</dbReference>
<dbReference type="InterPro" id="IPR016181">
    <property type="entry name" value="Acyl_CoA_acyltransferase"/>
</dbReference>
<dbReference type="SUPFAM" id="SSF55729">
    <property type="entry name" value="Acyl-CoA N-acyltransferases (Nat)"/>
    <property type="match status" value="1"/>
</dbReference>
<reference evidence="1 2" key="1">
    <citation type="submission" date="2019-05" db="EMBL/GenBank/DDBJ databases">
        <title>We sequenced the genome of Paenibacillus hemerocallicola KCTC 33185 for further insight into its adaptation and study the phylogeny of Paenibacillus.</title>
        <authorList>
            <person name="Narsing Rao M.P."/>
        </authorList>
    </citation>
    <scope>NUCLEOTIDE SEQUENCE [LARGE SCALE GENOMIC DNA]</scope>
    <source>
        <strain evidence="1 2">KCTC 33185</strain>
    </source>
</reference>
<sequence length="168" mass="19945">MIRFEVCSTTRQWSRFTEFYIRHRTRIIPYYRVSLTVKDVRDYMQQGRAALILNESDLVVGIGCFVLGLQEDEFKDKDIAVLGNSCFTAEYQNNRTFVRGLQKLAEEIEDANPQVREVRIPTSADNDYTNRLYRKLTNKLHSYDSNYGKVNVYSMPFREYKDFCSRFR</sequence>
<protein>
    <recommendedName>
        <fullName evidence="3">GNAT family N-acetyltransferase</fullName>
    </recommendedName>
</protein>
<comment type="caution">
    <text evidence="1">The sequence shown here is derived from an EMBL/GenBank/DDBJ whole genome shotgun (WGS) entry which is preliminary data.</text>
</comment>
<dbReference type="AlphaFoldDB" id="A0A5C4T4I7"/>
<keyword evidence="2" id="KW-1185">Reference proteome</keyword>
<dbReference type="OrthoDB" id="2968015at2"/>
<dbReference type="Proteomes" id="UP000307943">
    <property type="component" value="Unassembled WGS sequence"/>
</dbReference>
<dbReference type="RefSeq" id="WP_139604893.1">
    <property type="nucleotide sequence ID" value="NZ_VDCQ01000040.1"/>
</dbReference>
<accession>A0A5C4T4I7</accession>
<evidence type="ECO:0008006" key="3">
    <source>
        <dbReference type="Google" id="ProtNLM"/>
    </source>
</evidence>
<evidence type="ECO:0000313" key="1">
    <source>
        <dbReference type="EMBL" id="TNJ63620.1"/>
    </source>
</evidence>
<gene>
    <name evidence="1" type="ORF">FE784_24500</name>
</gene>